<keyword evidence="4" id="KW-0812">Transmembrane</keyword>
<proteinExistence type="predicted"/>
<evidence type="ECO:0000256" key="1">
    <source>
        <dbReference type="ARBA" id="ARBA00022679"/>
    </source>
</evidence>
<dbReference type="InterPro" id="IPR003594">
    <property type="entry name" value="HATPase_dom"/>
</dbReference>
<dbReference type="Pfam" id="PF07730">
    <property type="entry name" value="HisKA_3"/>
    <property type="match status" value="1"/>
</dbReference>
<dbReference type="OrthoDB" id="144293at2"/>
<feature type="transmembrane region" description="Helical" evidence="4">
    <location>
        <begin position="32"/>
        <end position="51"/>
    </location>
</feature>
<dbReference type="Pfam" id="PF02518">
    <property type="entry name" value="HATPase_c"/>
    <property type="match status" value="1"/>
</dbReference>
<organism evidence="7 8">
    <name type="scientific">Aeromicrobium endophyticum</name>
    <dbReference type="NCBI Taxonomy" id="2292704"/>
    <lineage>
        <taxon>Bacteria</taxon>
        <taxon>Bacillati</taxon>
        <taxon>Actinomycetota</taxon>
        <taxon>Actinomycetes</taxon>
        <taxon>Propionibacteriales</taxon>
        <taxon>Nocardioidaceae</taxon>
        <taxon>Aeromicrobium</taxon>
    </lineage>
</organism>
<evidence type="ECO:0000313" key="7">
    <source>
        <dbReference type="EMBL" id="REK68962.1"/>
    </source>
</evidence>
<name>A0A371NZ46_9ACTN</name>
<dbReference type="Gene3D" id="3.30.565.10">
    <property type="entry name" value="Histidine kinase-like ATPase, C-terminal domain"/>
    <property type="match status" value="1"/>
</dbReference>
<reference evidence="7 8" key="1">
    <citation type="submission" date="2018-08" db="EMBL/GenBank/DDBJ databases">
        <title>Aeromicrobium sp. M2KJ-4, whole genome shotgun sequence.</title>
        <authorList>
            <person name="Tuo L."/>
        </authorList>
    </citation>
    <scope>NUCLEOTIDE SEQUENCE [LARGE SCALE GENOMIC DNA]</scope>
    <source>
        <strain evidence="7 8">M2KJ-4</strain>
    </source>
</reference>
<keyword evidence="8" id="KW-1185">Reference proteome</keyword>
<accession>A0A371NZ46</accession>
<feature type="domain" description="Histidine kinase/HSP90-like ATPase" evidence="5">
    <location>
        <begin position="364"/>
        <end position="456"/>
    </location>
</feature>
<dbReference type="GO" id="GO:0046983">
    <property type="term" value="F:protein dimerization activity"/>
    <property type="evidence" value="ECO:0007669"/>
    <property type="project" value="InterPro"/>
</dbReference>
<gene>
    <name evidence="7" type="ORF">DX116_19075</name>
</gene>
<dbReference type="EMBL" id="QUBR01000003">
    <property type="protein sequence ID" value="REK68962.1"/>
    <property type="molecule type" value="Genomic_DNA"/>
</dbReference>
<dbReference type="AlphaFoldDB" id="A0A371NZ46"/>
<evidence type="ECO:0000259" key="6">
    <source>
        <dbReference type="Pfam" id="PF07730"/>
    </source>
</evidence>
<dbReference type="SUPFAM" id="SSF55874">
    <property type="entry name" value="ATPase domain of HSP90 chaperone/DNA topoisomerase II/histidine kinase"/>
    <property type="match status" value="1"/>
</dbReference>
<comment type="caution">
    <text evidence="7">The sequence shown here is derived from an EMBL/GenBank/DDBJ whole genome shotgun (WGS) entry which is preliminary data.</text>
</comment>
<dbReference type="GO" id="GO:0016020">
    <property type="term" value="C:membrane"/>
    <property type="evidence" value="ECO:0007669"/>
    <property type="project" value="InterPro"/>
</dbReference>
<feature type="transmembrane region" description="Helical" evidence="4">
    <location>
        <begin position="209"/>
        <end position="232"/>
    </location>
</feature>
<evidence type="ECO:0000256" key="4">
    <source>
        <dbReference type="SAM" id="Phobius"/>
    </source>
</evidence>
<dbReference type="CDD" id="cd16917">
    <property type="entry name" value="HATPase_UhpB-NarQ-NarX-like"/>
    <property type="match status" value="1"/>
</dbReference>
<feature type="domain" description="Signal transduction histidine kinase subgroup 3 dimerisation and phosphoacceptor" evidence="6">
    <location>
        <begin position="256"/>
        <end position="323"/>
    </location>
</feature>
<keyword evidence="3" id="KW-0902">Two-component regulatory system</keyword>
<protein>
    <submittedName>
        <fullName evidence="7">Integral membrane sensor signal transduction histidine kinase</fullName>
    </submittedName>
</protein>
<dbReference type="InterPro" id="IPR050482">
    <property type="entry name" value="Sensor_HK_TwoCompSys"/>
</dbReference>
<keyword evidence="4" id="KW-1133">Transmembrane helix</keyword>
<evidence type="ECO:0000256" key="3">
    <source>
        <dbReference type="ARBA" id="ARBA00023012"/>
    </source>
</evidence>
<dbReference type="Proteomes" id="UP000265581">
    <property type="component" value="Unassembled WGS sequence"/>
</dbReference>
<dbReference type="InterPro" id="IPR036890">
    <property type="entry name" value="HATPase_C_sf"/>
</dbReference>
<keyword evidence="2 7" id="KW-0418">Kinase</keyword>
<sequence length="457" mass="49202">MTSTAPSGVPWLVLSAGDPPAPPEPPLRSRRVYLQVVALTLVVLVVVGFLGSAAARRVAEREAVNDAAQRAGILADAVVEPALLDSVVDGDPAAITRLDEAVRSNMLGASIVRVKFWLPDGTIVYSDESRLVGRTFDLGPDERAVLKDPATRAEVTDLDEPENEYERGQGKLLEVYRPVTTPDGHRLLFETYAPYDVVLARSGDIWRGFAGITVSSLIGLLVLMLPVLWRLLDRLRRGQAQREELLRQALDASDAERRRIAATLHDGVVQELAATSFAVSGAAATSRAAGHGELADTLDEAAVGVRTGIGGLRSLLVDIYPPTLAETGLVPALRDLADGLQTRDISVRTVLPDATDRTLDRDTERLVFQVAQECLRNAARHAQATEVRLTFTTDAHAVTLEVADDGVGFDVDAALAHPEEGHFGLRLLIDAAERHGAALLVASTHDAGTHWRLEVPR</sequence>
<dbReference type="Gene3D" id="1.20.5.1930">
    <property type="match status" value="1"/>
</dbReference>
<keyword evidence="4" id="KW-0472">Membrane</keyword>
<evidence type="ECO:0000259" key="5">
    <source>
        <dbReference type="Pfam" id="PF02518"/>
    </source>
</evidence>
<dbReference type="GO" id="GO:0000155">
    <property type="term" value="F:phosphorelay sensor kinase activity"/>
    <property type="evidence" value="ECO:0007669"/>
    <property type="project" value="InterPro"/>
</dbReference>
<evidence type="ECO:0000313" key="8">
    <source>
        <dbReference type="Proteomes" id="UP000265581"/>
    </source>
</evidence>
<dbReference type="RefSeq" id="WP_119705885.1">
    <property type="nucleotide sequence ID" value="NZ_JBHSOI010000001.1"/>
</dbReference>
<evidence type="ECO:0000256" key="2">
    <source>
        <dbReference type="ARBA" id="ARBA00022777"/>
    </source>
</evidence>
<dbReference type="InterPro" id="IPR011712">
    <property type="entry name" value="Sig_transdc_His_kin_sub3_dim/P"/>
</dbReference>
<keyword evidence="1" id="KW-0808">Transferase</keyword>
<dbReference type="PANTHER" id="PTHR24421">
    <property type="entry name" value="NITRATE/NITRITE SENSOR PROTEIN NARX-RELATED"/>
    <property type="match status" value="1"/>
</dbReference>